<feature type="transmembrane region" description="Helical" evidence="1">
    <location>
        <begin position="48"/>
        <end position="68"/>
    </location>
</feature>
<dbReference type="OrthoDB" id="959017at2"/>
<evidence type="ECO:0000256" key="1">
    <source>
        <dbReference type="SAM" id="Phobius"/>
    </source>
</evidence>
<keyword evidence="1" id="KW-0472">Membrane</keyword>
<feature type="domain" description="Outer membrane protein beta-barrel" evidence="2">
    <location>
        <begin position="114"/>
        <end position="275"/>
    </location>
</feature>
<evidence type="ECO:0000313" key="3">
    <source>
        <dbReference type="EMBL" id="TKK69856.1"/>
    </source>
</evidence>
<dbReference type="EMBL" id="SZQL01000004">
    <property type="protein sequence ID" value="TKK69856.1"/>
    <property type="molecule type" value="Genomic_DNA"/>
</dbReference>
<feature type="transmembrane region" description="Helical" evidence="1">
    <location>
        <begin position="17"/>
        <end position="36"/>
    </location>
</feature>
<accession>A0A4U3L7P1</accession>
<name>A0A4U3L7P1_9BACT</name>
<organism evidence="3 4">
    <name type="scientific">Ilyomonas limi</name>
    <dbReference type="NCBI Taxonomy" id="2575867"/>
    <lineage>
        <taxon>Bacteria</taxon>
        <taxon>Pseudomonadati</taxon>
        <taxon>Bacteroidota</taxon>
        <taxon>Chitinophagia</taxon>
        <taxon>Chitinophagales</taxon>
        <taxon>Chitinophagaceae</taxon>
        <taxon>Ilyomonas</taxon>
    </lineage>
</organism>
<keyword evidence="1" id="KW-1133">Transmembrane helix</keyword>
<keyword evidence="4" id="KW-1185">Reference proteome</keyword>
<sequence length="309" mass="34015">MGNSCTLILNSHATNCFGYFLTTCLTNSVIFARLKIKYLRNQQDMNNCVIKNFLLATLFIIPAFLVHAQQDTTAAAKMLADTTTPVKKKKAWQKLDLSNRPNDHLMIQYGMDSWGNVPDSINTSGFSRHFNIYAMIDKPFKNNPHMSIGVGLGIGSSNIFFSDTYVNLKSPTTTLPFTNVTLSDANHYKKFKLTTVYAELPVELRLVGNPVMPDKGFKAALGVKVGTLLDQHTKGKNAINSSGNTIYGTKYIVKEKDKRFVNSTRVAVTGRIGIGNFSIDGAYQVTNFLKTGVGPVIHPYSIGLTISGL</sequence>
<comment type="caution">
    <text evidence="3">The sequence shown here is derived from an EMBL/GenBank/DDBJ whole genome shotgun (WGS) entry which is preliminary data.</text>
</comment>
<reference evidence="3 4" key="1">
    <citation type="submission" date="2019-05" db="EMBL/GenBank/DDBJ databases">
        <title>Panacibacter sp. strain 17mud1-8 Genome sequencing and assembly.</title>
        <authorList>
            <person name="Chhetri G."/>
        </authorList>
    </citation>
    <scope>NUCLEOTIDE SEQUENCE [LARGE SCALE GENOMIC DNA]</scope>
    <source>
        <strain evidence="3 4">17mud1-8</strain>
    </source>
</reference>
<protein>
    <submittedName>
        <fullName evidence="3">PorT family protein</fullName>
    </submittedName>
</protein>
<dbReference type="Pfam" id="PF13568">
    <property type="entry name" value="OMP_b-brl_2"/>
    <property type="match status" value="1"/>
</dbReference>
<evidence type="ECO:0000313" key="4">
    <source>
        <dbReference type="Proteomes" id="UP000305848"/>
    </source>
</evidence>
<evidence type="ECO:0000259" key="2">
    <source>
        <dbReference type="Pfam" id="PF13568"/>
    </source>
</evidence>
<gene>
    <name evidence="3" type="ORF">FC093_07210</name>
</gene>
<dbReference type="InterPro" id="IPR025665">
    <property type="entry name" value="Beta-barrel_OMP_2"/>
</dbReference>
<dbReference type="AlphaFoldDB" id="A0A4U3L7P1"/>
<keyword evidence="1" id="KW-0812">Transmembrane</keyword>
<dbReference type="Proteomes" id="UP000305848">
    <property type="component" value="Unassembled WGS sequence"/>
</dbReference>
<proteinExistence type="predicted"/>